<dbReference type="Pfam" id="PF03349">
    <property type="entry name" value="Toluene_X"/>
    <property type="match status" value="1"/>
</dbReference>
<keyword evidence="3" id="KW-1134">Transmembrane beta strand</keyword>
<dbReference type="RefSeq" id="WP_284320731.1">
    <property type="nucleotide sequence ID" value="NZ_BSOB01000017.1"/>
</dbReference>
<dbReference type="PANTHER" id="PTHR35093:SF3">
    <property type="entry name" value="LONG-CHAIN FATTY ACID TRANSPORT PROTEIN"/>
    <property type="match status" value="1"/>
</dbReference>
<gene>
    <name evidence="9" type="ORF">GCM10007901_19530</name>
</gene>
<dbReference type="PANTHER" id="PTHR35093">
    <property type="entry name" value="OUTER MEMBRANE PROTEIN NMB0088-RELATED"/>
    <property type="match status" value="1"/>
</dbReference>
<comment type="subcellular location">
    <subcellularLocation>
        <location evidence="1">Cell outer membrane</location>
        <topology evidence="1">Multi-pass membrane protein</topology>
    </subcellularLocation>
</comment>
<evidence type="ECO:0000256" key="3">
    <source>
        <dbReference type="ARBA" id="ARBA00022452"/>
    </source>
</evidence>
<feature type="chain" id="PRO_5046417548" description="Long-chain fatty acid transporter" evidence="8">
    <location>
        <begin position="35"/>
        <end position="458"/>
    </location>
</feature>
<name>A0ABQ5XQL3_9GAMM</name>
<keyword evidence="5 8" id="KW-0732">Signal</keyword>
<evidence type="ECO:0000256" key="1">
    <source>
        <dbReference type="ARBA" id="ARBA00004571"/>
    </source>
</evidence>
<organism evidence="9 10">
    <name type="scientific">Dyella acidisoli</name>
    <dbReference type="NCBI Taxonomy" id="1867834"/>
    <lineage>
        <taxon>Bacteria</taxon>
        <taxon>Pseudomonadati</taxon>
        <taxon>Pseudomonadota</taxon>
        <taxon>Gammaproteobacteria</taxon>
        <taxon>Lysobacterales</taxon>
        <taxon>Rhodanobacteraceae</taxon>
        <taxon>Dyella</taxon>
    </lineage>
</organism>
<evidence type="ECO:0000313" key="10">
    <source>
        <dbReference type="Proteomes" id="UP001156670"/>
    </source>
</evidence>
<feature type="signal peptide" evidence="8">
    <location>
        <begin position="1"/>
        <end position="34"/>
    </location>
</feature>
<accession>A0ABQ5XQL3</accession>
<keyword evidence="7" id="KW-0998">Cell outer membrane</keyword>
<evidence type="ECO:0000313" key="9">
    <source>
        <dbReference type="EMBL" id="GLQ93002.1"/>
    </source>
</evidence>
<proteinExistence type="inferred from homology"/>
<evidence type="ECO:0000256" key="2">
    <source>
        <dbReference type="ARBA" id="ARBA00008163"/>
    </source>
</evidence>
<dbReference type="Gene3D" id="2.40.160.60">
    <property type="entry name" value="Outer membrane protein transport protein (OMPP1/FadL/TodX)"/>
    <property type="match status" value="1"/>
</dbReference>
<comment type="caution">
    <text evidence="9">The sequence shown here is derived from an EMBL/GenBank/DDBJ whole genome shotgun (WGS) entry which is preliminary data.</text>
</comment>
<dbReference type="Proteomes" id="UP001156670">
    <property type="component" value="Unassembled WGS sequence"/>
</dbReference>
<keyword evidence="6" id="KW-0472">Membrane</keyword>
<reference evidence="10" key="1">
    <citation type="journal article" date="2019" name="Int. J. Syst. Evol. Microbiol.">
        <title>The Global Catalogue of Microorganisms (GCM) 10K type strain sequencing project: providing services to taxonomists for standard genome sequencing and annotation.</title>
        <authorList>
            <consortium name="The Broad Institute Genomics Platform"/>
            <consortium name="The Broad Institute Genome Sequencing Center for Infectious Disease"/>
            <person name="Wu L."/>
            <person name="Ma J."/>
        </authorList>
    </citation>
    <scope>NUCLEOTIDE SEQUENCE [LARGE SCALE GENOMIC DNA]</scope>
    <source>
        <strain evidence="10">NBRC 111980</strain>
    </source>
</reference>
<evidence type="ECO:0008006" key="11">
    <source>
        <dbReference type="Google" id="ProtNLM"/>
    </source>
</evidence>
<evidence type="ECO:0000256" key="4">
    <source>
        <dbReference type="ARBA" id="ARBA00022692"/>
    </source>
</evidence>
<dbReference type="SUPFAM" id="SSF56935">
    <property type="entry name" value="Porins"/>
    <property type="match status" value="1"/>
</dbReference>
<dbReference type="EMBL" id="BSOB01000017">
    <property type="protein sequence ID" value="GLQ93002.1"/>
    <property type="molecule type" value="Genomic_DNA"/>
</dbReference>
<evidence type="ECO:0000256" key="7">
    <source>
        <dbReference type="ARBA" id="ARBA00023237"/>
    </source>
</evidence>
<keyword evidence="10" id="KW-1185">Reference proteome</keyword>
<dbReference type="InterPro" id="IPR005017">
    <property type="entry name" value="OMPP1/FadL/TodX"/>
</dbReference>
<evidence type="ECO:0000256" key="6">
    <source>
        <dbReference type="ARBA" id="ARBA00023136"/>
    </source>
</evidence>
<sequence>MNHFKPFNIRHRGIRTGLAAAVLSAIALPGTALAGAFQLPTDNAAGWARANAGTSLFPDDPTAAFNNPAAMAFFSAPAFQGTLIGIRPQAQFNGQTLDVDGNPTSGGNPNGFGRFKLFPNFGAVLPINDWLALGGSLAVPYGLASNYNSSWQGRYFGTRTDLQSIAVSFSASFKLNDRFSAGVGVLGQRTKAQLDTMLDPNGAANALFGLPLPPQQDDVQLNVNVKRKLSFGYFGGFVFKPTDQDTFGASYHSRVENTLSGNYAIYGSATGKQLLALAPVLDPALPTINPNGGRASAALDTPAYATVDWLHAFSDRLSIAGTVKWTQWSTFKDLVLTSSGQQLVALPERYRDGYAYLIGGDYKLTDQWTLHAGVGYDRTPTVTLSRDPRVPDGNRKLLGFGLGYKVSSHIGIDLGYQHLFVARAPVHLTNQPLLGAATMNGYFDDSGDIVSMTGTYHF</sequence>
<protein>
    <recommendedName>
        <fullName evidence="11">Long-chain fatty acid transporter</fullName>
    </recommendedName>
</protein>
<keyword evidence="4" id="KW-0812">Transmembrane</keyword>
<comment type="similarity">
    <text evidence="2">Belongs to the OmpP1/FadL family.</text>
</comment>
<evidence type="ECO:0000256" key="8">
    <source>
        <dbReference type="SAM" id="SignalP"/>
    </source>
</evidence>
<evidence type="ECO:0000256" key="5">
    <source>
        <dbReference type="ARBA" id="ARBA00022729"/>
    </source>
</evidence>